<protein>
    <submittedName>
        <fullName evidence="4">Methyltransferase family protein</fullName>
    </submittedName>
</protein>
<evidence type="ECO:0000256" key="2">
    <source>
        <dbReference type="ARBA" id="ARBA00022679"/>
    </source>
</evidence>
<dbReference type="Gene3D" id="3.40.50.150">
    <property type="entry name" value="Vaccinia Virus protein VP39"/>
    <property type="match status" value="1"/>
</dbReference>
<evidence type="ECO:0000313" key="5">
    <source>
        <dbReference type="Proteomes" id="UP000005631"/>
    </source>
</evidence>
<dbReference type="Pfam" id="PF13649">
    <property type="entry name" value="Methyltransf_25"/>
    <property type="match status" value="1"/>
</dbReference>
<evidence type="ECO:0000313" key="4">
    <source>
        <dbReference type="EMBL" id="AEV33929.1"/>
    </source>
</evidence>
<dbReference type="PANTHER" id="PTHR43861">
    <property type="entry name" value="TRANS-ACONITATE 2-METHYLTRANSFERASE-RELATED"/>
    <property type="match status" value="1"/>
</dbReference>
<evidence type="ECO:0000259" key="3">
    <source>
        <dbReference type="Pfam" id="PF13649"/>
    </source>
</evidence>
<dbReference type="RefSeq" id="WP_014203278.1">
    <property type="nucleotide sequence ID" value="NC_016599.1"/>
</dbReference>
<sequence length="256" mass="28786">MKNWEGLAQNDALWSILTDKKLRGEKWDKSQFFNSGKQEVENILAYLKEQQVQPVDFELVMDFGCGAGRISRALSQHFNKVVGVDASPTMITLAEKENEEFADKVSFKLNQVEDLGQFPDNSFSMTFTVITLQHIPSAQSVGFITEFIRLIKPGGLAVFQIPTKDVRKFSLMQRIRTFLRIRERLALIGIGKGFNMDMHPVSEGAINQLVKKAGGEIKLAVNTNQTEPDYNGDVKFLKDDEAASGYLSRLFVVTKS</sequence>
<keyword evidence="5" id="KW-1185">Reference proteome</keyword>
<dbReference type="AlphaFoldDB" id="G8R1X9"/>
<dbReference type="KEGG" id="oho:Oweho_2972"/>
<dbReference type="EMBL" id="CP003156">
    <property type="protein sequence ID" value="AEV33929.1"/>
    <property type="molecule type" value="Genomic_DNA"/>
</dbReference>
<keyword evidence="1 4" id="KW-0489">Methyltransferase</keyword>
<evidence type="ECO:0000256" key="1">
    <source>
        <dbReference type="ARBA" id="ARBA00022603"/>
    </source>
</evidence>
<dbReference type="GO" id="GO:0032259">
    <property type="term" value="P:methylation"/>
    <property type="evidence" value="ECO:0007669"/>
    <property type="project" value="UniProtKB-KW"/>
</dbReference>
<dbReference type="eggNOG" id="COG2226">
    <property type="taxonomic scope" value="Bacteria"/>
</dbReference>
<dbReference type="PANTHER" id="PTHR43861:SF1">
    <property type="entry name" value="TRANS-ACONITATE 2-METHYLTRANSFERASE"/>
    <property type="match status" value="1"/>
</dbReference>
<feature type="domain" description="Methyltransferase" evidence="3">
    <location>
        <begin position="60"/>
        <end position="155"/>
    </location>
</feature>
<keyword evidence="2 4" id="KW-0808">Transferase</keyword>
<dbReference type="Proteomes" id="UP000005631">
    <property type="component" value="Chromosome"/>
</dbReference>
<proteinExistence type="predicted"/>
<dbReference type="InterPro" id="IPR029063">
    <property type="entry name" value="SAM-dependent_MTases_sf"/>
</dbReference>
<dbReference type="CDD" id="cd02440">
    <property type="entry name" value="AdoMet_MTases"/>
    <property type="match status" value="1"/>
</dbReference>
<dbReference type="GO" id="GO:0008168">
    <property type="term" value="F:methyltransferase activity"/>
    <property type="evidence" value="ECO:0007669"/>
    <property type="project" value="UniProtKB-KW"/>
</dbReference>
<accession>G8R1X9</accession>
<dbReference type="SUPFAM" id="SSF53335">
    <property type="entry name" value="S-adenosyl-L-methionine-dependent methyltransferases"/>
    <property type="match status" value="1"/>
</dbReference>
<reference evidence="4 5" key="1">
    <citation type="journal article" date="2012" name="Stand. Genomic Sci.">
        <title>Genome sequence of the orange-pigmented seawater bacterium Owenweeksia hongkongensis type strain (UST20020801(T)).</title>
        <authorList>
            <person name="Riedel T."/>
            <person name="Held B."/>
            <person name="Nolan M."/>
            <person name="Lucas S."/>
            <person name="Lapidus A."/>
            <person name="Tice H."/>
            <person name="Del Rio T.G."/>
            <person name="Cheng J.F."/>
            <person name="Han C."/>
            <person name="Tapia R."/>
            <person name="Goodwin L.A."/>
            <person name="Pitluck S."/>
            <person name="Liolios K."/>
            <person name="Mavromatis K."/>
            <person name="Pagani I."/>
            <person name="Ivanova N."/>
            <person name="Mikhailova N."/>
            <person name="Pati A."/>
            <person name="Chen A."/>
            <person name="Palaniappan K."/>
            <person name="Rohde M."/>
            <person name="Tindall B.J."/>
            <person name="Detter J.C."/>
            <person name="Goker M."/>
            <person name="Woyke T."/>
            <person name="Bristow J."/>
            <person name="Eisen J.A."/>
            <person name="Markowitz V."/>
            <person name="Hugenholtz P."/>
            <person name="Klenk H.P."/>
            <person name="Kyrpides N.C."/>
        </authorList>
    </citation>
    <scope>NUCLEOTIDE SEQUENCE</scope>
    <source>
        <strain evidence="5">DSM 17368 / JCM 12287 / NRRL B-23963</strain>
    </source>
</reference>
<organism evidence="4 5">
    <name type="scientific">Owenweeksia hongkongensis (strain DSM 17368 / CIP 108786 / JCM 12287 / NRRL B-23963 / UST20020801)</name>
    <dbReference type="NCBI Taxonomy" id="926562"/>
    <lineage>
        <taxon>Bacteria</taxon>
        <taxon>Pseudomonadati</taxon>
        <taxon>Bacteroidota</taxon>
        <taxon>Flavobacteriia</taxon>
        <taxon>Flavobacteriales</taxon>
        <taxon>Owenweeksiaceae</taxon>
        <taxon>Owenweeksia</taxon>
    </lineage>
</organism>
<dbReference type="InterPro" id="IPR041698">
    <property type="entry name" value="Methyltransf_25"/>
</dbReference>
<name>G8R1X9_OWEHD</name>
<dbReference type="HOGENOM" id="CLU_096078_0_0_10"/>
<gene>
    <name evidence="4" type="ordered locus">Oweho_2972</name>
</gene>